<proteinExistence type="predicted"/>
<evidence type="ECO:0000313" key="3">
    <source>
        <dbReference type="Proteomes" id="UP000317155"/>
    </source>
</evidence>
<gene>
    <name evidence="2" type="ORF">FL622_09360</name>
</gene>
<dbReference type="Proteomes" id="UP000317155">
    <property type="component" value="Unassembled WGS sequence"/>
</dbReference>
<evidence type="ECO:0000313" key="2">
    <source>
        <dbReference type="EMBL" id="TRO81107.1"/>
    </source>
</evidence>
<dbReference type="EMBL" id="VJVV01000006">
    <property type="protein sequence ID" value="TRO81107.1"/>
    <property type="molecule type" value="Genomic_DNA"/>
</dbReference>
<feature type="region of interest" description="Disordered" evidence="1">
    <location>
        <begin position="65"/>
        <end position="84"/>
    </location>
</feature>
<dbReference type="AlphaFoldDB" id="A0A550JD50"/>
<name>A0A550JD50_9BACT</name>
<accession>A0A550JD50</accession>
<reference evidence="2 3" key="1">
    <citation type="submission" date="2019-07" db="EMBL/GenBank/DDBJ databases">
        <title>Insights of Desulfuromonas acetexigens electromicrobiology.</title>
        <authorList>
            <person name="Katuri K."/>
            <person name="Sapireddy V."/>
            <person name="Shaw D.R."/>
            <person name="Saikaly P."/>
        </authorList>
    </citation>
    <scope>NUCLEOTIDE SEQUENCE [LARGE SCALE GENOMIC DNA]</scope>
    <source>
        <strain evidence="2 3">2873</strain>
    </source>
</reference>
<keyword evidence="3" id="KW-1185">Reference proteome</keyword>
<organism evidence="2 3">
    <name type="scientific">Trichloromonas acetexigens</name>
    <dbReference type="NCBI Taxonomy" id="38815"/>
    <lineage>
        <taxon>Bacteria</taxon>
        <taxon>Pseudomonadati</taxon>
        <taxon>Thermodesulfobacteriota</taxon>
        <taxon>Desulfuromonadia</taxon>
        <taxon>Desulfuromonadales</taxon>
        <taxon>Trichloromonadaceae</taxon>
        <taxon>Trichloromonas</taxon>
    </lineage>
</organism>
<sequence>MEIKVRFYHFGIFHIYSYWCLMVENTPSSQPNPDLKLKIHARPALNGKNKTLAFDHDDAKVKGSKFAQAIPPKTKKPLSPATHR</sequence>
<dbReference type="RefSeq" id="WP_140396665.1">
    <property type="nucleotide sequence ID" value="NZ_FOJJ01000038.1"/>
</dbReference>
<evidence type="ECO:0000256" key="1">
    <source>
        <dbReference type="SAM" id="MobiDB-lite"/>
    </source>
</evidence>
<protein>
    <submittedName>
        <fullName evidence="2">Uncharacterized protein</fullName>
    </submittedName>
</protein>
<comment type="caution">
    <text evidence="2">The sequence shown here is derived from an EMBL/GenBank/DDBJ whole genome shotgun (WGS) entry which is preliminary data.</text>
</comment>